<dbReference type="PANTHER" id="PTHR30092:SF0">
    <property type="entry name" value="INNER MEMBRANE PROTEIN CRED"/>
    <property type="match status" value="1"/>
</dbReference>
<dbReference type="Proteomes" id="UP001310022">
    <property type="component" value="Unassembled WGS sequence"/>
</dbReference>
<dbReference type="PIRSF" id="PIRSF004548">
    <property type="entry name" value="CreD"/>
    <property type="match status" value="1"/>
</dbReference>
<dbReference type="PANTHER" id="PTHR30092">
    <property type="entry name" value="INNER MEMBRANE PROTEIN CRED"/>
    <property type="match status" value="1"/>
</dbReference>
<proteinExistence type="predicted"/>
<gene>
    <name evidence="2" type="ORF">PEDI_32580</name>
</gene>
<dbReference type="RefSeq" id="WP_338237950.1">
    <property type="nucleotide sequence ID" value="NZ_BQKE01000002.1"/>
</dbReference>
<feature type="transmembrane region" description="Helical" evidence="1">
    <location>
        <begin position="404"/>
        <end position="423"/>
    </location>
</feature>
<dbReference type="GO" id="GO:0005886">
    <property type="term" value="C:plasma membrane"/>
    <property type="evidence" value="ECO:0007669"/>
    <property type="project" value="TreeGrafter"/>
</dbReference>
<evidence type="ECO:0000313" key="2">
    <source>
        <dbReference type="EMBL" id="GJM62706.1"/>
    </source>
</evidence>
<evidence type="ECO:0000256" key="1">
    <source>
        <dbReference type="SAM" id="Phobius"/>
    </source>
</evidence>
<protein>
    <submittedName>
        <fullName evidence="2">Cell envelope integrity protein CreD</fullName>
    </submittedName>
</protein>
<evidence type="ECO:0000313" key="3">
    <source>
        <dbReference type="Proteomes" id="UP001310022"/>
    </source>
</evidence>
<feature type="transmembrane region" description="Helical" evidence="1">
    <location>
        <begin position="380"/>
        <end position="398"/>
    </location>
</feature>
<feature type="transmembrane region" description="Helical" evidence="1">
    <location>
        <begin position="327"/>
        <end position="346"/>
    </location>
</feature>
<sequence length="437" mass="49570">MTSTRFTPFQGNVIWKVAAILVLALLLLIPTSMIKGIISEREALQGQTIEEISNKWAKSQELKAIMISIPIEITYTDEDHEQIKEDFIHFLPDQLLISGNIDPKTLSRGIYQAVVYQSDLLIKGKINIPEIPLEDNITKVHYQKAFATIGISDLRGIKENIAFQWNGEKLEESPGTRSETNINSGVTIPLPLTTSGNYDFEYQLHLQGSKEMNFVPLGKITEVKINSPWQDPAFDGHFLPEHREILQEGFNAEWKILQHNRNFPQQWRGTNQIKRWQSAVFGVKLLSPMDDYRKAMRSAKYAILTIGLTFLVFFLVEILNDRRIHPLQYILVGLALCLFYILLVAISEHSNFNLAYLISSTTVVGMIGGYSASVLGDRKLSFLLLISLATTYAFLFTTLQLTDYALLMGSIGLALILAATMYFTRKIDWYQVNVQTN</sequence>
<dbReference type="Pfam" id="PF06123">
    <property type="entry name" value="CreD"/>
    <property type="match status" value="1"/>
</dbReference>
<keyword evidence="1" id="KW-0812">Transmembrane</keyword>
<reference evidence="2 3" key="1">
    <citation type="submission" date="2021-12" db="EMBL/GenBank/DDBJ databases">
        <title>Genome sequencing of bacteria with rrn-lacking chromosome and rrn-plasmid.</title>
        <authorList>
            <person name="Anda M."/>
            <person name="Iwasaki W."/>
        </authorList>
    </citation>
    <scope>NUCLEOTIDE SEQUENCE [LARGE SCALE GENOMIC DNA]</scope>
    <source>
        <strain evidence="2 3">NBRC 15940</strain>
    </source>
</reference>
<organism evidence="2 3">
    <name type="scientific">Persicobacter diffluens</name>
    <dbReference type="NCBI Taxonomy" id="981"/>
    <lineage>
        <taxon>Bacteria</taxon>
        <taxon>Pseudomonadati</taxon>
        <taxon>Bacteroidota</taxon>
        <taxon>Cytophagia</taxon>
        <taxon>Cytophagales</taxon>
        <taxon>Persicobacteraceae</taxon>
        <taxon>Persicobacter</taxon>
    </lineage>
</organism>
<feature type="transmembrane region" description="Helical" evidence="1">
    <location>
        <begin position="301"/>
        <end position="320"/>
    </location>
</feature>
<comment type="caution">
    <text evidence="2">The sequence shown here is derived from an EMBL/GenBank/DDBJ whole genome shotgun (WGS) entry which is preliminary data.</text>
</comment>
<feature type="transmembrane region" description="Helical" evidence="1">
    <location>
        <begin position="352"/>
        <end position="373"/>
    </location>
</feature>
<dbReference type="AlphaFoldDB" id="A0AAN4VZ36"/>
<dbReference type="InterPro" id="IPR010364">
    <property type="entry name" value="Uncharacterised_IM_CreD"/>
</dbReference>
<keyword evidence="3" id="KW-1185">Reference proteome</keyword>
<keyword evidence="1" id="KW-0472">Membrane</keyword>
<dbReference type="NCBIfam" id="NF008712">
    <property type="entry name" value="PRK11715.1-1"/>
    <property type="match status" value="1"/>
</dbReference>
<keyword evidence="1" id="KW-1133">Transmembrane helix</keyword>
<dbReference type="EMBL" id="BQKE01000002">
    <property type="protein sequence ID" value="GJM62706.1"/>
    <property type="molecule type" value="Genomic_DNA"/>
</dbReference>
<name>A0AAN4VZ36_9BACT</name>
<accession>A0AAN4VZ36</accession>